<proteinExistence type="predicted"/>
<feature type="region of interest" description="Disordered" evidence="1">
    <location>
        <begin position="131"/>
        <end position="183"/>
    </location>
</feature>
<accession>A0AAN5CQ46</accession>
<name>A0AAN5CQ46_9BILA</name>
<dbReference type="Proteomes" id="UP001328107">
    <property type="component" value="Unassembled WGS sequence"/>
</dbReference>
<feature type="compositionally biased region" description="Basic and acidic residues" evidence="1">
    <location>
        <begin position="164"/>
        <end position="174"/>
    </location>
</feature>
<organism evidence="2 3">
    <name type="scientific">Pristionchus mayeri</name>
    <dbReference type="NCBI Taxonomy" id="1317129"/>
    <lineage>
        <taxon>Eukaryota</taxon>
        <taxon>Metazoa</taxon>
        <taxon>Ecdysozoa</taxon>
        <taxon>Nematoda</taxon>
        <taxon>Chromadorea</taxon>
        <taxon>Rhabditida</taxon>
        <taxon>Rhabditina</taxon>
        <taxon>Diplogasteromorpha</taxon>
        <taxon>Diplogasteroidea</taxon>
        <taxon>Neodiplogasteridae</taxon>
        <taxon>Pristionchus</taxon>
    </lineage>
</organism>
<protein>
    <submittedName>
        <fullName evidence="2">Uncharacterized protein</fullName>
    </submittedName>
</protein>
<reference evidence="3" key="1">
    <citation type="submission" date="2022-10" db="EMBL/GenBank/DDBJ databases">
        <title>Genome assembly of Pristionchus species.</title>
        <authorList>
            <person name="Yoshida K."/>
            <person name="Sommer R.J."/>
        </authorList>
    </citation>
    <scope>NUCLEOTIDE SEQUENCE [LARGE SCALE GENOMIC DNA]</scope>
    <source>
        <strain evidence="3">RS5460</strain>
    </source>
</reference>
<evidence type="ECO:0000256" key="1">
    <source>
        <dbReference type="SAM" id="MobiDB-lite"/>
    </source>
</evidence>
<sequence>FGPPLTASAMANVCNKNQKRKLTPKESFKTIESMISDLSLFTSATCGESFEDDDLMKPQRLTECISLQNVVSDKGTSLSADRAYDRLMDSDFERSYILVPQSAEHIRAEQAPVKINGQKMLRVVDDQSTITSGSSAAEKSSSSASSARTPLVSYAKEKKQRKERKSEQRRDSDRPSAGPSYMTVLDNNLDLEVRKASSCIDSGFDAKISVKRKNEELCNLNLAADVANGTVRCLTINRQTFR</sequence>
<keyword evidence="3" id="KW-1185">Reference proteome</keyword>
<comment type="caution">
    <text evidence="2">The sequence shown here is derived from an EMBL/GenBank/DDBJ whole genome shotgun (WGS) entry which is preliminary data.</text>
</comment>
<feature type="compositionally biased region" description="Low complexity" evidence="1">
    <location>
        <begin position="132"/>
        <end position="147"/>
    </location>
</feature>
<dbReference type="AlphaFoldDB" id="A0AAN5CQ46"/>
<feature type="non-terminal residue" evidence="2">
    <location>
        <position position="1"/>
    </location>
</feature>
<gene>
    <name evidence="2" type="ORF">PMAYCL1PPCAC_18707</name>
</gene>
<evidence type="ECO:0000313" key="3">
    <source>
        <dbReference type="Proteomes" id="UP001328107"/>
    </source>
</evidence>
<evidence type="ECO:0000313" key="2">
    <source>
        <dbReference type="EMBL" id="GMR48512.1"/>
    </source>
</evidence>
<feature type="non-terminal residue" evidence="2">
    <location>
        <position position="242"/>
    </location>
</feature>
<dbReference type="EMBL" id="BTRK01000004">
    <property type="protein sequence ID" value="GMR48512.1"/>
    <property type="molecule type" value="Genomic_DNA"/>
</dbReference>